<accession>A0A814BLB2</accession>
<dbReference type="AlphaFoldDB" id="A0A814BLB2"/>
<feature type="region of interest" description="Disordered" evidence="1">
    <location>
        <begin position="205"/>
        <end position="366"/>
    </location>
</feature>
<evidence type="ECO:0000313" key="7">
    <source>
        <dbReference type="Proteomes" id="UP000663829"/>
    </source>
</evidence>
<dbReference type="EMBL" id="CAJOBC010001922">
    <property type="protein sequence ID" value="CAF3706128.1"/>
    <property type="molecule type" value="Genomic_DNA"/>
</dbReference>
<feature type="region of interest" description="Disordered" evidence="1">
    <location>
        <begin position="848"/>
        <end position="1089"/>
    </location>
</feature>
<dbReference type="PROSITE" id="PS50812">
    <property type="entry name" value="PWWP"/>
    <property type="match status" value="2"/>
</dbReference>
<evidence type="ECO:0000313" key="4">
    <source>
        <dbReference type="EMBL" id="CAF0927721.1"/>
    </source>
</evidence>
<reference evidence="4" key="1">
    <citation type="submission" date="2021-02" db="EMBL/GenBank/DDBJ databases">
        <authorList>
            <person name="Nowell W R."/>
        </authorList>
    </citation>
    <scope>NUCLEOTIDE SEQUENCE</scope>
</reference>
<protein>
    <recommendedName>
        <fullName evidence="2">PWWP domain-containing protein</fullName>
    </recommendedName>
</protein>
<feature type="compositionally biased region" description="Basic and acidic residues" evidence="1">
    <location>
        <begin position="862"/>
        <end position="875"/>
    </location>
</feature>
<proteinExistence type="predicted"/>
<feature type="compositionally biased region" description="Polar residues" evidence="1">
    <location>
        <begin position="1038"/>
        <end position="1052"/>
    </location>
</feature>
<feature type="domain" description="PWWP" evidence="2">
    <location>
        <begin position="705"/>
        <end position="772"/>
    </location>
</feature>
<feature type="compositionally biased region" description="Basic residues" evidence="1">
    <location>
        <begin position="304"/>
        <end position="315"/>
    </location>
</feature>
<evidence type="ECO:0000313" key="5">
    <source>
        <dbReference type="EMBL" id="CAF3598392.1"/>
    </source>
</evidence>
<dbReference type="SUPFAM" id="SSF63748">
    <property type="entry name" value="Tudor/PWWP/MBT"/>
    <property type="match status" value="2"/>
</dbReference>
<dbReference type="Proteomes" id="UP000681722">
    <property type="component" value="Unassembled WGS sequence"/>
</dbReference>
<dbReference type="Proteomes" id="UP000682733">
    <property type="component" value="Unassembled WGS sequence"/>
</dbReference>
<feature type="compositionally biased region" description="Polar residues" evidence="1">
    <location>
        <begin position="903"/>
        <end position="934"/>
    </location>
</feature>
<feature type="compositionally biased region" description="Low complexity" evidence="1">
    <location>
        <begin position="998"/>
        <end position="1010"/>
    </location>
</feature>
<dbReference type="EMBL" id="CAJNOK010001486">
    <property type="protein sequence ID" value="CAF0814428.1"/>
    <property type="molecule type" value="Genomic_DNA"/>
</dbReference>
<feature type="compositionally biased region" description="Low complexity" evidence="1">
    <location>
        <begin position="652"/>
        <end position="665"/>
    </location>
</feature>
<keyword evidence="7" id="KW-1185">Reference proteome</keyword>
<feature type="compositionally biased region" description="Basic and acidic residues" evidence="1">
    <location>
        <begin position="221"/>
        <end position="231"/>
    </location>
</feature>
<dbReference type="GO" id="GO:0005634">
    <property type="term" value="C:nucleus"/>
    <property type="evidence" value="ECO:0007669"/>
    <property type="project" value="TreeGrafter"/>
</dbReference>
<evidence type="ECO:0000313" key="3">
    <source>
        <dbReference type="EMBL" id="CAF0814428.1"/>
    </source>
</evidence>
<dbReference type="PANTHER" id="PTHR15999:SF2">
    <property type="entry name" value="ZINC FINGER CW-TYPE PWWP DOMAIN PROTEIN 1"/>
    <property type="match status" value="1"/>
</dbReference>
<evidence type="ECO:0000313" key="6">
    <source>
        <dbReference type="EMBL" id="CAF3706128.1"/>
    </source>
</evidence>
<feature type="compositionally biased region" description="Polar residues" evidence="1">
    <location>
        <begin position="288"/>
        <end position="299"/>
    </location>
</feature>
<feature type="region of interest" description="Disordered" evidence="1">
    <location>
        <begin position="1240"/>
        <end position="1272"/>
    </location>
</feature>
<dbReference type="PANTHER" id="PTHR15999">
    <property type="entry name" value="ZINC FINGER CW-TYPE PWWP DOMAIN PROTEIN 1"/>
    <property type="match status" value="1"/>
</dbReference>
<sequence>DALKEKRLRRTKQDDDFIFDYNPGSQLASNPSTSSTSSMSLSFMNDTLNEQEEVFEVGDIVWARLNGHPWWPSLVYGCFSENGQHVKTVANSRGGYKRQYFVYYYGSHFEYSWIFKASLFRYNGLKNFIEHAESVVDQATTKTEQQELANRFQLKVSKRTRPLWDEAISEADRAMAMSKEKRTEEFSKLLDRILNGLHVPVDEERLVHPSLSPSPTSKARPKVEVDEESKTLMRKSSFIPASPMSNGEAKSYSKKIASDVQNQEIDSSDASPLPKPKSKAGRKPKSYYLSNPVTPSRSLSPLPVRRKGKRGRKPKNVLLDNNSSIPLSNSPVSKRKSESSPVSLKRRREAITTNKSNGTSPTIVRPYIRGPYKKRSHVQISTNNQRKSTEIQRVEVTNGLLDLSTAKPSSQSNLQSPAIKTDINDEDIKVLSVLTKPTCPPPPLSSSLSAAIYHSLEIGIPALTTYEEIRLAEDLINHEAGKQLTFEQAQAYITKKATDIVNLNHHYHMTYVQPEYFYDFLLKNPQVIIKHRQWFENIKSSTMPLNGNTIELKRWQLVAIVKTHTASEQQEQERKEEYDDIDDEEDNNKQKRNSFRRSERNKYHNTLTLTITIMANNYTDHTSVTILDDGIPTKRQRRTKQDSDFIFDNNHRTQNNTNNTISNENGKNRSSSLSTKRQYSYDDENSIINENGVIPSNIVPDTFEEGEIVWARLGGYPWWPALIFGCHTENGIYTKTLNSGNISKRQYFVYFYGPYLEYSWIYSASLLKYAGLSSFIQHAETAVQQASTKGEQQHLANMYQLKVSMKKRLQWDEAIELADQALKISKEQRIKEFGELLKELLATGKHFGLPASSDRRRRRQRTLSDDKKTNSHDEYALNEPSPNKKAKRSTKLRRKSSSSLSTESNQQHEFSYSSPLVINSDLNSTSTQSRTKSLVSPKKPIVFVPHSRKSGDSPTLKARHTKIKKDNGEEKRFSKQHSSSSNSGNKKKLTNVQQSTMSNVPSSSPPSNESFFMKVKTTPIHGVTTSSKTRAVPRTVYRSPSTNKSKQQNIRNNKSDDEYDYNIDKNKTFSPKSVSLSSPNITPSSNHRLVSPVVTSPTHLQPSVTSSTINEQPSMSSIVLLSQTALPVLTNYEQKQIVEGIINHRRGKQLTFEEAQAYALEKAIEIVLENHHYRMPYIQHEWFYDFCLKYPQIIFKYRSWFEHVKVDTVPLSGNVIEMKRWQLACILNAQIKSIQNGNKFNENNNDYNETMDDQDQDKHDRVATRSAKQYTK</sequence>
<dbReference type="InterPro" id="IPR042778">
    <property type="entry name" value="ZCWPW1/ZCWPW2"/>
</dbReference>
<dbReference type="CDD" id="cd20144">
    <property type="entry name" value="PWWP_NSD_rpt1"/>
    <property type="match status" value="2"/>
</dbReference>
<feature type="compositionally biased region" description="Polar residues" evidence="1">
    <location>
        <begin position="319"/>
        <end position="332"/>
    </location>
</feature>
<dbReference type="OrthoDB" id="422362at2759"/>
<feature type="region of interest" description="Disordered" evidence="1">
    <location>
        <begin position="634"/>
        <end position="676"/>
    </location>
</feature>
<feature type="compositionally biased region" description="Basic residues" evidence="1">
    <location>
        <begin position="276"/>
        <end position="285"/>
    </location>
</feature>
<dbReference type="Proteomes" id="UP000677228">
    <property type="component" value="Unassembled WGS sequence"/>
</dbReference>
<feature type="compositionally biased region" description="Basic residues" evidence="1">
    <location>
        <begin position="884"/>
        <end position="896"/>
    </location>
</feature>
<feature type="compositionally biased region" description="Polar residues" evidence="1">
    <location>
        <begin position="351"/>
        <end position="362"/>
    </location>
</feature>
<feature type="non-terminal residue" evidence="4">
    <location>
        <position position="1"/>
    </location>
</feature>
<evidence type="ECO:0000259" key="2">
    <source>
        <dbReference type="PROSITE" id="PS50812"/>
    </source>
</evidence>
<dbReference type="SMART" id="SM00293">
    <property type="entry name" value="PWWP"/>
    <property type="match status" value="2"/>
</dbReference>
<comment type="caution">
    <text evidence="4">The sequence shown here is derived from an EMBL/GenBank/DDBJ whole genome shotgun (WGS) entry which is preliminary data.</text>
</comment>
<feature type="region of interest" description="Disordered" evidence="1">
    <location>
        <begin position="565"/>
        <end position="599"/>
    </location>
</feature>
<dbReference type="EMBL" id="CAJNOQ010001922">
    <property type="protein sequence ID" value="CAF0927721.1"/>
    <property type="molecule type" value="Genomic_DNA"/>
</dbReference>
<evidence type="ECO:0000256" key="1">
    <source>
        <dbReference type="SAM" id="MobiDB-lite"/>
    </source>
</evidence>
<dbReference type="Proteomes" id="UP000663829">
    <property type="component" value="Unassembled WGS sequence"/>
</dbReference>
<dbReference type="Gene3D" id="2.30.30.140">
    <property type="match status" value="2"/>
</dbReference>
<gene>
    <name evidence="4" type="ORF">GPM918_LOCUS10011</name>
    <name evidence="3" type="ORF">OVA965_LOCUS5317</name>
    <name evidence="6" type="ORF">SRO942_LOCUS10012</name>
    <name evidence="5" type="ORF">TMI583_LOCUS5315</name>
</gene>
<feature type="compositionally biased region" description="Polar residues" evidence="1">
    <location>
        <begin position="259"/>
        <end position="270"/>
    </location>
</feature>
<dbReference type="Pfam" id="PF00855">
    <property type="entry name" value="PWWP"/>
    <property type="match status" value="2"/>
</dbReference>
<feature type="domain" description="PWWP" evidence="2">
    <location>
        <begin position="57"/>
        <end position="125"/>
    </location>
</feature>
<dbReference type="EMBL" id="CAJOBA010001486">
    <property type="protein sequence ID" value="CAF3598392.1"/>
    <property type="molecule type" value="Genomic_DNA"/>
</dbReference>
<feature type="compositionally biased region" description="Basic and acidic residues" evidence="1">
    <location>
        <begin position="964"/>
        <end position="973"/>
    </location>
</feature>
<feature type="compositionally biased region" description="Polar residues" evidence="1">
    <location>
        <begin position="1068"/>
        <end position="1089"/>
    </location>
</feature>
<organism evidence="4 7">
    <name type="scientific">Didymodactylos carnosus</name>
    <dbReference type="NCBI Taxonomy" id="1234261"/>
    <lineage>
        <taxon>Eukaryota</taxon>
        <taxon>Metazoa</taxon>
        <taxon>Spiralia</taxon>
        <taxon>Gnathifera</taxon>
        <taxon>Rotifera</taxon>
        <taxon>Eurotatoria</taxon>
        <taxon>Bdelloidea</taxon>
        <taxon>Philodinida</taxon>
        <taxon>Philodinidae</taxon>
        <taxon>Didymodactylos</taxon>
    </lineage>
</organism>
<dbReference type="InterPro" id="IPR000313">
    <property type="entry name" value="PWWP_dom"/>
</dbReference>
<name>A0A814BLB2_9BILA</name>